<accession>A0A291QY66</accession>
<feature type="transmembrane region" description="Helical" evidence="1">
    <location>
        <begin position="123"/>
        <end position="142"/>
    </location>
</feature>
<dbReference type="EMBL" id="CP023777">
    <property type="protein sequence ID" value="ATL48861.1"/>
    <property type="molecule type" value="Genomic_DNA"/>
</dbReference>
<dbReference type="AlphaFoldDB" id="A0A291QY66"/>
<keyword evidence="1" id="KW-0812">Transmembrane</keyword>
<organism evidence="2 3">
    <name type="scientific">Chitinophaga caeni</name>
    <dbReference type="NCBI Taxonomy" id="2029983"/>
    <lineage>
        <taxon>Bacteria</taxon>
        <taxon>Pseudomonadati</taxon>
        <taxon>Bacteroidota</taxon>
        <taxon>Chitinophagia</taxon>
        <taxon>Chitinophagales</taxon>
        <taxon>Chitinophagaceae</taxon>
        <taxon>Chitinophaga</taxon>
    </lineage>
</organism>
<evidence type="ECO:0000313" key="3">
    <source>
        <dbReference type="Proteomes" id="UP000220133"/>
    </source>
</evidence>
<feature type="transmembrane region" description="Helical" evidence="1">
    <location>
        <begin position="91"/>
        <end position="111"/>
    </location>
</feature>
<proteinExistence type="predicted"/>
<reference evidence="2 3" key="1">
    <citation type="submission" date="2017-10" db="EMBL/GenBank/DDBJ databases">
        <title>Paenichitinophaga pekingensis gen. nov., sp. nov., isolated from activated sludge.</title>
        <authorList>
            <person name="Jin D."/>
            <person name="Kong X."/>
            <person name="Deng Y."/>
            <person name="Bai Z."/>
        </authorList>
    </citation>
    <scope>NUCLEOTIDE SEQUENCE [LARGE SCALE GENOMIC DNA]</scope>
    <source>
        <strain evidence="2 3">13</strain>
    </source>
</reference>
<keyword evidence="1" id="KW-0472">Membrane</keyword>
<dbReference type="OrthoDB" id="651989at2"/>
<feature type="transmembrane region" description="Helical" evidence="1">
    <location>
        <begin position="154"/>
        <end position="173"/>
    </location>
</feature>
<feature type="transmembrane region" description="Helical" evidence="1">
    <location>
        <begin position="6"/>
        <end position="26"/>
    </location>
</feature>
<keyword evidence="1" id="KW-1133">Transmembrane helix</keyword>
<dbReference type="RefSeq" id="WP_098195232.1">
    <property type="nucleotide sequence ID" value="NZ_CP023777.1"/>
</dbReference>
<gene>
    <name evidence="2" type="ORF">COR50_17755</name>
</gene>
<name>A0A291QY66_9BACT</name>
<feature type="transmembrane region" description="Helical" evidence="1">
    <location>
        <begin position="38"/>
        <end position="56"/>
    </location>
</feature>
<dbReference type="Proteomes" id="UP000220133">
    <property type="component" value="Chromosome"/>
</dbReference>
<keyword evidence="3" id="KW-1185">Reference proteome</keyword>
<evidence type="ECO:0000256" key="1">
    <source>
        <dbReference type="SAM" id="Phobius"/>
    </source>
</evidence>
<feature type="transmembrane region" description="Helical" evidence="1">
    <location>
        <begin position="185"/>
        <end position="209"/>
    </location>
</feature>
<protein>
    <submittedName>
        <fullName evidence="2">Uncharacterized protein</fullName>
    </submittedName>
</protein>
<dbReference type="KEGG" id="cbae:COR50_17755"/>
<feature type="transmembrane region" description="Helical" evidence="1">
    <location>
        <begin position="62"/>
        <end position="84"/>
    </location>
</feature>
<sequence length="213" mass="23909">MPSFTSIYLGIIAPAATLIPITVGLWKFKELPKAMKVIWCYVIVAGVTNCLASIFSNSNNLPILHVYTVVEFVLLSWFYALVLPSKTLKRVILILAGLFIIFGFVNALYLQSIYVFNSNTRPVAALLLIVYSLLYLIASSPLEHQLRWSEIPANWANAGILIYFSAALSQFAFSNLVEAKAPHEVVLLIWNLHGTFVILMYILISISFYKCKK</sequence>
<evidence type="ECO:0000313" key="2">
    <source>
        <dbReference type="EMBL" id="ATL48861.1"/>
    </source>
</evidence>